<organism evidence="1 2">
    <name type="scientific">Glycomyces rutgersensis</name>
    <dbReference type="NCBI Taxonomy" id="58115"/>
    <lineage>
        <taxon>Bacteria</taxon>
        <taxon>Bacillati</taxon>
        <taxon>Actinomycetota</taxon>
        <taxon>Actinomycetes</taxon>
        <taxon>Glycomycetales</taxon>
        <taxon>Glycomycetaceae</taxon>
        <taxon>Glycomyces</taxon>
    </lineage>
</organism>
<evidence type="ECO:0008006" key="3">
    <source>
        <dbReference type="Google" id="ProtNLM"/>
    </source>
</evidence>
<dbReference type="Proteomes" id="UP001501584">
    <property type="component" value="Unassembled WGS sequence"/>
</dbReference>
<evidence type="ECO:0000313" key="2">
    <source>
        <dbReference type="Proteomes" id="UP001501584"/>
    </source>
</evidence>
<reference evidence="2" key="1">
    <citation type="journal article" date="2019" name="Int. J. Syst. Evol. Microbiol.">
        <title>The Global Catalogue of Microorganisms (GCM) 10K type strain sequencing project: providing services to taxonomists for standard genome sequencing and annotation.</title>
        <authorList>
            <consortium name="The Broad Institute Genomics Platform"/>
            <consortium name="The Broad Institute Genome Sequencing Center for Infectious Disease"/>
            <person name="Wu L."/>
            <person name="Ma J."/>
        </authorList>
    </citation>
    <scope>NUCLEOTIDE SEQUENCE [LARGE SCALE GENOMIC DNA]</scope>
    <source>
        <strain evidence="2">JCM 6238</strain>
    </source>
</reference>
<proteinExistence type="predicted"/>
<protein>
    <recommendedName>
        <fullName evidence="3">Secreted protein</fullName>
    </recommendedName>
</protein>
<gene>
    <name evidence="1" type="ORF">GCM10010403_19790</name>
</gene>
<evidence type="ECO:0000313" key="1">
    <source>
        <dbReference type="EMBL" id="GAA2328514.1"/>
    </source>
</evidence>
<accession>A0ABP5SD65</accession>
<sequence length="98" mass="10505">MPPLSRLLPGVVIRQSIGAALPVSATGLSEHTGGPLQSTSRGFLEKSLGNRLSNVGSIDLHRLDAGMNAVFTRERKPESAAFPLERCRPSVNRLRSVT</sequence>
<dbReference type="EMBL" id="BAAASX010000002">
    <property type="protein sequence ID" value="GAA2328514.1"/>
    <property type="molecule type" value="Genomic_DNA"/>
</dbReference>
<comment type="caution">
    <text evidence="1">The sequence shown here is derived from an EMBL/GenBank/DDBJ whole genome shotgun (WGS) entry which is preliminary data.</text>
</comment>
<name>A0ABP5SD65_9ACTN</name>
<keyword evidence="2" id="KW-1185">Reference proteome</keyword>